<comment type="caution">
    <text evidence="1">The sequence shown here is derived from an EMBL/GenBank/DDBJ whole genome shotgun (WGS) entry which is preliminary data.</text>
</comment>
<accession>A0ABS2NKA2</accession>
<evidence type="ECO:0000313" key="1">
    <source>
        <dbReference type="EMBL" id="MBM7588269.1"/>
    </source>
</evidence>
<reference evidence="1 2" key="1">
    <citation type="submission" date="2021-01" db="EMBL/GenBank/DDBJ databases">
        <title>Genomic Encyclopedia of Type Strains, Phase IV (KMG-IV): sequencing the most valuable type-strain genomes for metagenomic binning, comparative biology and taxonomic classification.</title>
        <authorList>
            <person name="Goeker M."/>
        </authorList>
    </citation>
    <scope>NUCLEOTIDE SEQUENCE [LARGE SCALE GENOMIC DNA]</scope>
    <source>
        <strain evidence="1 2">DSM 24834</strain>
    </source>
</reference>
<protein>
    <submittedName>
        <fullName evidence="1">Uncharacterized protein</fullName>
    </submittedName>
</protein>
<proteinExistence type="predicted"/>
<keyword evidence="2" id="KW-1185">Reference proteome</keyword>
<evidence type="ECO:0000313" key="2">
    <source>
        <dbReference type="Proteomes" id="UP001646157"/>
    </source>
</evidence>
<gene>
    <name evidence="1" type="ORF">JOC86_004866</name>
</gene>
<dbReference type="EMBL" id="JAFBDZ010000009">
    <property type="protein sequence ID" value="MBM7588269.1"/>
    <property type="molecule type" value="Genomic_DNA"/>
</dbReference>
<dbReference type="Proteomes" id="UP001646157">
    <property type="component" value="Unassembled WGS sequence"/>
</dbReference>
<sequence>MNNEEIVKVAQKHKKMLEKIDVFPYEFKTDATTYQMAHFYRLTSKLYGSYIYTPYDLSYGEVKSVFYKFILLEEYLKNKIAKLNEYASQDLTKSYYHYRDLIKELEKERHFSAAKEEMNKIIEAINYIENALKEVSEKYKEFQNICQRIKNENSFDNEQLERIRTIHGESQALLFLQTLKQKDLVDLAKNIYNFMKENDLGQNPSFKEVYEKTNILVNDKSVLTLENSLRKFGKLEEIKDLSYEELVQKQIQLYEKDFFIALNEDFIKRRVRNPSVQES</sequence>
<name>A0ABS2NKA2_9BACI</name>
<organism evidence="1 2">
    <name type="scientific">Rossellomorea pakistanensis</name>
    <dbReference type="NCBI Taxonomy" id="992288"/>
    <lineage>
        <taxon>Bacteria</taxon>
        <taxon>Bacillati</taxon>
        <taxon>Bacillota</taxon>
        <taxon>Bacilli</taxon>
        <taxon>Bacillales</taxon>
        <taxon>Bacillaceae</taxon>
        <taxon>Rossellomorea</taxon>
    </lineage>
</organism>
<dbReference type="RefSeq" id="WP_205175984.1">
    <property type="nucleotide sequence ID" value="NZ_JAFBDZ010000009.1"/>
</dbReference>